<feature type="compositionally biased region" description="Polar residues" evidence="1">
    <location>
        <begin position="35"/>
        <end position="45"/>
    </location>
</feature>
<dbReference type="AlphaFoldDB" id="A0A5B0SJH6"/>
<feature type="region of interest" description="Disordered" evidence="1">
    <location>
        <begin position="1"/>
        <end position="45"/>
    </location>
</feature>
<gene>
    <name evidence="2" type="ORF">PGTUg99_031554</name>
</gene>
<dbReference type="Proteomes" id="UP000325313">
    <property type="component" value="Unassembled WGS sequence"/>
</dbReference>
<evidence type="ECO:0000313" key="2">
    <source>
        <dbReference type="EMBL" id="KAA1138121.1"/>
    </source>
</evidence>
<feature type="compositionally biased region" description="Low complexity" evidence="1">
    <location>
        <begin position="24"/>
        <end position="34"/>
    </location>
</feature>
<proteinExistence type="predicted"/>
<organism evidence="2 3">
    <name type="scientific">Puccinia graminis f. sp. tritici</name>
    <dbReference type="NCBI Taxonomy" id="56615"/>
    <lineage>
        <taxon>Eukaryota</taxon>
        <taxon>Fungi</taxon>
        <taxon>Dikarya</taxon>
        <taxon>Basidiomycota</taxon>
        <taxon>Pucciniomycotina</taxon>
        <taxon>Pucciniomycetes</taxon>
        <taxon>Pucciniales</taxon>
        <taxon>Pucciniaceae</taxon>
        <taxon>Puccinia</taxon>
    </lineage>
</organism>
<sequence>MPAQTTMKSSDPTSVSAHPPCPPAQTTAIPTPTTNHSLSPSQTHQESRIITEQWPKLWTSPTDVLLSSLSLSLRNSLNTSNGSHSAITIYPSYPIISPSSVTLYDISTYVVITWRSFLKCSLECHPWKY</sequence>
<dbReference type="EMBL" id="VDEP01000004">
    <property type="protein sequence ID" value="KAA1138121.1"/>
    <property type="molecule type" value="Genomic_DNA"/>
</dbReference>
<evidence type="ECO:0000256" key="1">
    <source>
        <dbReference type="SAM" id="MobiDB-lite"/>
    </source>
</evidence>
<reference evidence="2 3" key="1">
    <citation type="submission" date="2019-05" db="EMBL/GenBank/DDBJ databases">
        <title>Emergence of the Ug99 lineage of the wheat stem rust pathogen through somatic hybridization.</title>
        <authorList>
            <person name="Li F."/>
            <person name="Upadhyaya N.M."/>
            <person name="Sperschneider J."/>
            <person name="Matny O."/>
            <person name="Nguyen-Phuc H."/>
            <person name="Mago R."/>
            <person name="Raley C."/>
            <person name="Miller M.E."/>
            <person name="Silverstein K.A.T."/>
            <person name="Henningsen E."/>
            <person name="Hirsch C.D."/>
            <person name="Visser B."/>
            <person name="Pretorius Z.A."/>
            <person name="Steffenson B.J."/>
            <person name="Schwessinger B."/>
            <person name="Dodds P.N."/>
            <person name="Figueroa M."/>
        </authorList>
    </citation>
    <scope>NUCLEOTIDE SEQUENCE [LARGE SCALE GENOMIC DNA]</scope>
    <source>
        <strain evidence="2 3">Ug99</strain>
    </source>
</reference>
<protein>
    <submittedName>
        <fullName evidence="2">Uncharacterized protein</fullName>
    </submittedName>
</protein>
<accession>A0A5B0SJH6</accession>
<evidence type="ECO:0000313" key="3">
    <source>
        <dbReference type="Proteomes" id="UP000325313"/>
    </source>
</evidence>
<name>A0A5B0SJH6_PUCGR</name>
<feature type="compositionally biased region" description="Polar residues" evidence="1">
    <location>
        <begin position="1"/>
        <end position="16"/>
    </location>
</feature>
<comment type="caution">
    <text evidence="2">The sequence shown here is derived from an EMBL/GenBank/DDBJ whole genome shotgun (WGS) entry which is preliminary data.</text>
</comment>